<dbReference type="RefSeq" id="WP_309848711.1">
    <property type="nucleotide sequence ID" value="NZ_BAAAIU010000004.1"/>
</dbReference>
<dbReference type="PROSITE" id="PS50931">
    <property type="entry name" value="HTH_LYSR"/>
    <property type="match status" value="1"/>
</dbReference>
<dbReference type="GO" id="GO:0000976">
    <property type="term" value="F:transcription cis-regulatory region binding"/>
    <property type="evidence" value="ECO:0007669"/>
    <property type="project" value="TreeGrafter"/>
</dbReference>
<sequence>MTSSRHLETFLTVLRTGSITSAARQLDLSPSAVSQQISTLERDLGVDLFIRHARRLEPAPAAAVAADHARTVLAQLDALKHRLQRPPEEPALVVGMFASLAQRLARPLQARLDSAGISARYIIGDPPAVARPLLGPGGYDAGVDLALIFHLGDGSPAVTADVAREWIEDEPFDVVLPTAWGTPGDADRETLGQLPWIVHHPGTADAAIMERSLALNAEGPDIAARSDDFRASLELVRAGVGAALIPRWVHRSESAEGLDVRPGTGIRLSRRVFALSRRSSPVAPLVPAVLAAIRAELRRPPAPGMPRSSRTRP</sequence>
<protein>
    <submittedName>
        <fullName evidence="6">DNA-binding transcriptional LysR family regulator</fullName>
    </submittedName>
</protein>
<reference evidence="6" key="1">
    <citation type="submission" date="2023-07" db="EMBL/GenBank/DDBJ databases">
        <title>Sequencing the genomes of 1000 actinobacteria strains.</title>
        <authorList>
            <person name="Klenk H.-P."/>
        </authorList>
    </citation>
    <scope>NUCLEOTIDE SEQUENCE</scope>
    <source>
        <strain evidence="6">DSM 13988</strain>
    </source>
</reference>
<evidence type="ECO:0000313" key="7">
    <source>
        <dbReference type="Proteomes" id="UP001247307"/>
    </source>
</evidence>
<dbReference type="SUPFAM" id="SSF46785">
    <property type="entry name" value="Winged helix' DNA-binding domain"/>
    <property type="match status" value="1"/>
</dbReference>
<evidence type="ECO:0000313" key="6">
    <source>
        <dbReference type="EMBL" id="MDR6891204.1"/>
    </source>
</evidence>
<feature type="domain" description="HTH lysR-type" evidence="5">
    <location>
        <begin position="1"/>
        <end position="59"/>
    </location>
</feature>
<comment type="similarity">
    <text evidence="1">Belongs to the LysR transcriptional regulatory family.</text>
</comment>
<comment type="caution">
    <text evidence="6">The sequence shown here is derived from an EMBL/GenBank/DDBJ whole genome shotgun (WGS) entry which is preliminary data.</text>
</comment>
<dbReference type="Pfam" id="PF00126">
    <property type="entry name" value="HTH_1"/>
    <property type="match status" value="1"/>
</dbReference>
<keyword evidence="3 6" id="KW-0238">DNA-binding</keyword>
<evidence type="ECO:0000256" key="2">
    <source>
        <dbReference type="ARBA" id="ARBA00023015"/>
    </source>
</evidence>
<keyword evidence="7" id="KW-1185">Reference proteome</keyword>
<keyword evidence="4" id="KW-0804">Transcription</keyword>
<name>A0AAE4C674_9MICC</name>
<dbReference type="FunFam" id="1.10.10.10:FF:000001">
    <property type="entry name" value="LysR family transcriptional regulator"/>
    <property type="match status" value="1"/>
</dbReference>
<dbReference type="PRINTS" id="PR00039">
    <property type="entry name" value="HTHLYSR"/>
</dbReference>
<evidence type="ECO:0000256" key="4">
    <source>
        <dbReference type="ARBA" id="ARBA00023163"/>
    </source>
</evidence>
<dbReference type="EMBL" id="JAVDUI010000001">
    <property type="protein sequence ID" value="MDR6891204.1"/>
    <property type="molecule type" value="Genomic_DNA"/>
</dbReference>
<evidence type="ECO:0000256" key="1">
    <source>
        <dbReference type="ARBA" id="ARBA00009437"/>
    </source>
</evidence>
<dbReference type="Pfam" id="PF03466">
    <property type="entry name" value="LysR_substrate"/>
    <property type="match status" value="1"/>
</dbReference>
<dbReference type="InterPro" id="IPR036390">
    <property type="entry name" value="WH_DNA-bd_sf"/>
</dbReference>
<organism evidence="6 7">
    <name type="scientific">Falsarthrobacter nasiphocae</name>
    <dbReference type="NCBI Taxonomy" id="189863"/>
    <lineage>
        <taxon>Bacteria</taxon>
        <taxon>Bacillati</taxon>
        <taxon>Actinomycetota</taxon>
        <taxon>Actinomycetes</taxon>
        <taxon>Micrococcales</taxon>
        <taxon>Micrococcaceae</taxon>
        <taxon>Falsarthrobacter</taxon>
    </lineage>
</organism>
<dbReference type="PANTHER" id="PTHR30126:SF39">
    <property type="entry name" value="HTH-TYPE TRANSCRIPTIONAL REGULATOR CYSL"/>
    <property type="match status" value="1"/>
</dbReference>
<dbReference type="InterPro" id="IPR000847">
    <property type="entry name" value="LysR_HTH_N"/>
</dbReference>
<dbReference type="InterPro" id="IPR036388">
    <property type="entry name" value="WH-like_DNA-bd_sf"/>
</dbReference>
<proteinExistence type="inferred from homology"/>
<dbReference type="Gene3D" id="3.40.190.10">
    <property type="entry name" value="Periplasmic binding protein-like II"/>
    <property type="match status" value="2"/>
</dbReference>
<keyword evidence="2" id="KW-0805">Transcription regulation</keyword>
<dbReference type="Proteomes" id="UP001247307">
    <property type="component" value="Unassembled WGS sequence"/>
</dbReference>
<gene>
    <name evidence="6" type="ORF">J2S35_000144</name>
</gene>
<accession>A0AAE4C674</accession>
<evidence type="ECO:0000256" key="3">
    <source>
        <dbReference type="ARBA" id="ARBA00023125"/>
    </source>
</evidence>
<dbReference type="GO" id="GO:0003700">
    <property type="term" value="F:DNA-binding transcription factor activity"/>
    <property type="evidence" value="ECO:0007669"/>
    <property type="project" value="InterPro"/>
</dbReference>
<dbReference type="SUPFAM" id="SSF53850">
    <property type="entry name" value="Periplasmic binding protein-like II"/>
    <property type="match status" value="1"/>
</dbReference>
<dbReference type="AlphaFoldDB" id="A0AAE4C674"/>
<dbReference type="InterPro" id="IPR005119">
    <property type="entry name" value="LysR_subst-bd"/>
</dbReference>
<dbReference type="Gene3D" id="1.10.10.10">
    <property type="entry name" value="Winged helix-like DNA-binding domain superfamily/Winged helix DNA-binding domain"/>
    <property type="match status" value="1"/>
</dbReference>
<evidence type="ECO:0000259" key="5">
    <source>
        <dbReference type="PROSITE" id="PS50931"/>
    </source>
</evidence>
<dbReference type="PANTHER" id="PTHR30126">
    <property type="entry name" value="HTH-TYPE TRANSCRIPTIONAL REGULATOR"/>
    <property type="match status" value="1"/>
</dbReference>